<feature type="signal peptide" evidence="1">
    <location>
        <begin position="1"/>
        <end position="21"/>
    </location>
</feature>
<sequence>MKRKTSLLIAFTMIASLYGCGANEADTQETVEQVEESTTEETVETDNAEAESQEGYSLAPLEGTYVELFPEFAKEEYKDWWVECISAYETDEDTVESFYTMLTESYMGTITGQEAVEKYSADSMVFDCYFENDIKTITVDGNVISGADDEGNEIFSHEYSYVEDIDALHGEDVLESYFHVFKTEDEDAGEFTYFVFTNDTPSGEYHIEFRYGESLEGMDQFMDGNYAYWMASGILQDYDEEMIHNCIKLFVDENVGGEE</sequence>
<dbReference type="Proteomes" id="UP000219563">
    <property type="component" value="Unassembled WGS sequence"/>
</dbReference>
<protein>
    <recommendedName>
        <fullName evidence="4">Lipoprotein</fullName>
    </recommendedName>
</protein>
<gene>
    <name evidence="2" type="ORF">SAMN02910411_2586</name>
</gene>
<organism evidence="2 3">
    <name type="scientific">Pseudobutyrivibrio ruminis DSM 9787</name>
    <dbReference type="NCBI Taxonomy" id="1123011"/>
    <lineage>
        <taxon>Bacteria</taxon>
        <taxon>Bacillati</taxon>
        <taxon>Bacillota</taxon>
        <taxon>Clostridia</taxon>
        <taxon>Lachnospirales</taxon>
        <taxon>Lachnospiraceae</taxon>
        <taxon>Pseudobutyrivibrio</taxon>
    </lineage>
</organism>
<evidence type="ECO:0008006" key="4">
    <source>
        <dbReference type="Google" id="ProtNLM"/>
    </source>
</evidence>
<dbReference type="InterPro" id="IPR012674">
    <property type="entry name" value="Calycin"/>
</dbReference>
<proteinExistence type="predicted"/>
<dbReference type="EMBL" id="OBMR01000008">
    <property type="protein sequence ID" value="SOC09124.1"/>
    <property type="molecule type" value="Genomic_DNA"/>
</dbReference>
<feature type="chain" id="PRO_5039670591" description="Lipoprotein" evidence="1">
    <location>
        <begin position="22"/>
        <end position="259"/>
    </location>
</feature>
<keyword evidence="1" id="KW-0732">Signal</keyword>
<dbReference type="RefSeq" id="WP_097076766.1">
    <property type="nucleotide sequence ID" value="NZ_OBMR01000008.1"/>
</dbReference>
<evidence type="ECO:0000256" key="1">
    <source>
        <dbReference type="SAM" id="SignalP"/>
    </source>
</evidence>
<dbReference type="Gene3D" id="2.40.128.20">
    <property type="match status" value="1"/>
</dbReference>
<name>A0A285SMY7_9FIRM</name>
<dbReference type="AlphaFoldDB" id="A0A285SMY7"/>
<dbReference type="PROSITE" id="PS51257">
    <property type="entry name" value="PROKAR_LIPOPROTEIN"/>
    <property type="match status" value="1"/>
</dbReference>
<reference evidence="2 3" key="1">
    <citation type="submission" date="2017-08" db="EMBL/GenBank/DDBJ databases">
        <authorList>
            <person name="de Groot N.N."/>
        </authorList>
    </citation>
    <scope>NUCLEOTIDE SEQUENCE [LARGE SCALE GENOMIC DNA]</scope>
    <source>
        <strain evidence="2 3">DSM 9787</strain>
    </source>
</reference>
<accession>A0A285SMY7</accession>
<evidence type="ECO:0000313" key="3">
    <source>
        <dbReference type="Proteomes" id="UP000219563"/>
    </source>
</evidence>
<evidence type="ECO:0000313" key="2">
    <source>
        <dbReference type="EMBL" id="SOC09124.1"/>
    </source>
</evidence>